<name>A0A3P7L756_DIBLA</name>
<evidence type="ECO:0000256" key="1">
    <source>
        <dbReference type="SAM" id="SignalP"/>
    </source>
</evidence>
<keyword evidence="1" id="KW-0732">Signal</keyword>
<evidence type="ECO:0000313" key="2">
    <source>
        <dbReference type="EMBL" id="VDN12364.1"/>
    </source>
</evidence>
<accession>A0A3P7L756</accession>
<dbReference type="OrthoDB" id="8963429at2759"/>
<keyword evidence="3" id="KW-1185">Reference proteome</keyword>
<proteinExistence type="predicted"/>
<dbReference type="EMBL" id="UYRU01053704">
    <property type="protein sequence ID" value="VDN12364.1"/>
    <property type="molecule type" value="Genomic_DNA"/>
</dbReference>
<dbReference type="AlphaFoldDB" id="A0A3P7L756"/>
<dbReference type="Proteomes" id="UP000281553">
    <property type="component" value="Unassembled WGS sequence"/>
</dbReference>
<sequence>MVAFAVIVLYILIPFALAIDNINGFPCEIYDETEKQLKQAHIIELHELRLKTFFTFNSQVHEQNKGTLMGFPLSALIAEAVLQRL</sequence>
<feature type="chain" id="PRO_5018143317" evidence="1">
    <location>
        <begin position="19"/>
        <end position="85"/>
    </location>
</feature>
<gene>
    <name evidence="2" type="ORF">DILT_LOCUS8195</name>
</gene>
<reference evidence="2 3" key="1">
    <citation type="submission" date="2018-11" db="EMBL/GenBank/DDBJ databases">
        <authorList>
            <consortium name="Pathogen Informatics"/>
        </authorList>
    </citation>
    <scope>NUCLEOTIDE SEQUENCE [LARGE SCALE GENOMIC DNA]</scope>
</reference>
<evidence type="ECO:0000313" key="3">
    <source>
        <dbReference type="Proteomes" id="UP000281553"/>
    </source>
</evidence>
<protein>
    <submittedName>
        <fullName evidence="2">Uncharacterized protein</fullName>
    </submittedName>
</protein>
<feature type="signal peptide" evidence="1">
    <location>
        <begin position="1"/>
        <end position="18"/>
    </location>
</feature>
<organism evidence="2 3">
    <name type="scientific">Dibothriocephalus latus</name>
    <name type="common">Fish tapeworm</name>
    <name type="synonym">Diphyllobothrium latum</name>
    <dbReference type="NCBI Taxonomy" id="60516"/>
    <lineage>
        <taxon>Eukaryota</taxon>
        <taxon>Metazoa</taxon>
        <taxon>Spiralia</taxon>
        <taxon>Lophotrochozoa</taxon>
        <taxon>Platyhelminthes</taxon>
        <taxon>Cestoda</taxon>
        <taxon>Eucestoda</taxon>
        <taxon>Diphyllobothriidea</taxon>
        <taxon>Diphyllobothriidae</taxon>
        <taxon>Dibothriocephalus</taxon>
    </lineage>
</organism>